<dbReference type="GeneID" id="98572182"/>
<dbReference type="PANTHER" id="PTHR43227">
    <property type="entry name" value="BLL4140 PROTEIN"/>
    <property type="match status" value="1"/>
</dbReference>
<accession>A0A2W0D035</accession>
<dbReference type="SUPFAM" id="SSF161098">
    <property type="entry name" value="MetI-like"/>
    <property type="match status" value="1"/>
</dbReference>
<feature type="transmembrane region" description="Helical" evidence="7">
    <location>
        <begin position="12"/>
        <end position="35"/>
    </location>
</feature>
<keyword evidence="2 7" id="KW-0813">Transport</keyword>
<dbReference type="RefSeq" id="WP_095290884.1">
    <property type="nucleotide sequence ID" value="NZ_BAAFRC010000004.1"/>
</dbReference>
<feature type="transmembrane region" description="Helical" evidence="7">
    <location>
        <begin position="103"/>
        <end position="124"/>
    </location>
</feature>
<feature type="domain" description="ABC transmembrane type-1" evidence="8">
    <location>
        <begin position="66"/>
        <end position="277"/>
    </location>
</feature>
<protein>
    <submittedName>
        <fullName evidence="9">Carbohydrate ABC transporter permease</fullName>
    </submittedName>
    <submittedName>
        <fullName evidence="10">Putative starch degradation products transporter permease amyD</fullName>
    </submittedName>
</protein>
<keyword evidence="6 7" id="KW-0472">Membrane</keyword>
<feature type="transmembrane region" description="Helical" evidence="7">
    <location>
        <begin position="196"/>
        <end position="215"/>
    </location>
</feature>
<evidence type="ECO:0000313" key="10">
    <source>
        <dbReference type="EMBL" id="PYY29281.1"/>
    </source>
</evidence>
<dbReference type="EMBL" id="JBIYSL010000005">
    <property type="protein sequence ID" value="MFK0525074.1"/>
    <property type="molecule type" value="Genomic_DNA"/>
</dbReference>
<evidence type="ECO:0000313" key="12">
    <source>
        <dbReference type="Proteomes" id="UP001618531"/>
    </source>
</evidence>
<dbReference type="InterPro" id="IPR035906">
    <property type="entry name" value="MetI-like_sf"/>
</dbReference>
<evidence type="ECO:0000256" key="1">
    <source>
        <dbReference type="ARBA" id="ARBA00004651"/>
    </source>
</evidence>
<dbReference type="PANTHER" id="PTHR43227:SF11">
    <property type="entry name" value="BLL4140 PROTEIN"/>
    <property type="match status" value="1"/>
</dbReference>
<dbReference type="GO" id="GO:0055085">
    <property type="term" value="P:transmembrane transport"/>
    <property type="evidence" value="ECO:0007669"/>
    <property type="project" value="InterPro"/>
</dbReference>
<dbReference type="SUPFAM" id="SSF160964">
    <property type="entry name" value="MalF N-terminal region-like"/>
    <property type="match status" value="1"/>
</dbReference>
<feature type="transmembrane region" description="Helical" evidence="7">
    <location>
        <begin position="65"/>
        <end position="91"/>
    </location>
</feature>
<dbReference type="Proteomes" id="UP000247459">
    <property type="component" value="Unassembled WGS sequence"/>
</dbReference>
<feature type="transmembrane region" description="Helical" evidence="7">
    <location>
        <begin position="264"/>
        <end position="281"/>
    </location>
</feature>
<dbReference type="Proteomes" id="UP001618531">
    <property type="component" value="Unassembled WGS sequence"/>
</dbReference>
<dbReference type="PROSITE" id="PS50928">
    <property type="entry name" value="ABC_TM1"/>
    <property type="match status" value="1"/>
</dbReference>
<comment type="caution">
    <text evidence="10">The sequence shown here is derived from an EMBL/GenBank/DDBJ whole genome shotgun (WGS) entry which is preliminary data.</text>
</comment>
<evidence type="ECO:0000256" key="4">
    <source>
        <dbReference type="ARBA" id="ARBA00022692"/>
    </source>
</evidence>
<reference evidence="10 11" key="1">
    <citation type="submission" date="2018-01" db="EMBL/GenBank/DDBJ databases">
        <title>Genome sequence of the PGP bacterium Paenibacillus illinoisensis E3.</title>
        <authorList>
            <person name="Rolli E."/>
            <person name="Marasco R."/>
            <person name="Bessem C."/>
            <person name="Michoud G."/>
            <person name="Gaiarsa S."/>
            <person name="Borin S."/>
            <person name="Daffonchio D."/>
        </authorList>
    </citation>
    <scope>NUCLEOTIDE SEQUENCE [LARGE SCALE GENOMIC DNA]</scope>
    <source>
        <strain evidence="10 11">E3</strain>
    </source>
</reference>
<dbReference type="CDD" id="cd06261">
    <property type="entry name" value="TM_PBP2"/>
    <property type="match status" value="1"/>
</dbReference>
<evidence type="ECO:0000256" key="5">
    <source>
        <dbReference type="ARBA" id="ARBA00022989"/>
    </source>
</evidence>
<evidence type="ECO:0000256" key="3">
    <source>
        <dbReference type="ARBA" id="ARBA00022475"/>
    </source>
</evidence>
<dbReference type="Pfam" id="PF00528">
    <property type="entry name" value="BPD_transp_1"/>
    <property type="match status" value="1"/>
</dbReference>
<sequence length="288" mass="32605">MNKRMAPYYWMTVPAVVLFFVFMTLPALQGIYYSFTNYNGFGKSYDFVGFKNYFNLFQDDNVGNAYWFTFKFAIVVTILTNILSLLIALGLNAKIKFRNFFRGIYFLPNILSVLIVGYIFNYLFSNVFPIWGQNLGINALSTNILGSESLAWIGIVIVAVWQSVALNTILYLAGLQTIPTTLYEASNLDGAGKWREFWSITFPLIAPFFTINMVLAMKNSLMVFDQIVALTNGGPGRATQSISHLIYTGGFEGGEYAYQSANSVIYFIVIAVISILQIRFLQRREMDL</sequence>
<reference evidence="9 12" key="2">
    <citation type="submission" date="2024-11" db="EMBL/GenBank/DDBJ databases">
        <title>Identification and Characterization of a Novel Fosfomycin Bacillithiol Transferase FosB8 in Paenibacillus illinoisensis.</title>
        <authorList>
            <person name="Lu W."/>
        </authorList>
    </citation>
    <scope>NUCLEOTIDE SEQUENCE [LARGE SCALE GENOMIC DNA]</scope>
    <source>
        <strain evidence="9 12">WP77</strain>
    </source>
</reference>
<dbReference type="OrthoDB" id="9786413at2"/>
<dbReference type="GO" id="GO:0005886">
    <property type="term" value="C:plasma membrane"/>
    <property type="evidence" value="ECO:0007669"/>
    <property type="project" value="UniProtKB-SubCell"/>
</dbReference>
<feature type="transmembrane region" description="Helical" evidence="7">
    <location>
        <begin position="150"/>
        <end position="175"/>
    </location>
</feature>
<dbReference type="InterPro" id="IPR050809">
    <property type="entry name" value="UgpAE/MalFG_permease"/>
</dbReference>
<evidence type="ECO:0000259" key="8">
    <source>
        <dbReference type="PROSITE" id="PS50928"/>
    </source>
</evidence>
<evidence type="ECO:0000313" key="9">
    <source>
        <dbReference type="EMBL" id="MFK0525074.1"/>
    </source>
</evidence>
<keyword evidence="12" id="KW-1185">Reference proteome</keyword>
<comment type="subcellular location">
    <subcellularLocation>
        <location evidence="1 7">Cell membrane</location>
        <topology evidence="1 7">Multi-pass membrane protein</topology>
    </subcellularLocation>
</comment>
<proteinExistence type="inferred from homology"/>
<dbReference type="InterPro" id="IPR000515">
    <property type="entry name" value="MetI-like"/>
</dbReference>
<dbReference type="AlphaFoldDB" id="A0A2W0D035"/>
<evidence type="ECO:0000313" key="11">
    <source>
        <dbReference type="Proteomes" id="UP000247459"/>
    </source>
</evidence>
<name>A0A2W0D035_9BACL</name>
<dbReference type="Gene3D" id="1.10.3720.10">
    <property type="entry name" value="MetI-like"/>
    <property type="match status" value="1"/>
</dbReference>
<comment type="similarity">
    <text evidence="7">Belongs to the binding-protein-dependent transport system permease family.</text>
</comment>
<evidence type="ECO:0000256" key="2">
    <source>
        <dbReference type="ARBA" id="ARBA00022448"/>
    </source>
</evidence>
<evidence type="ECO:0000256" key="7">
    <source>
        <dbReference type="RuleBase" id="RU363032"/>
    </source>
</evidence>
<keyword evidence="4 7" id="KW-0812">Transmembrane</keyword>
<gene>
    <name evidence="9" type="ORF">ACINKY_22975</name>
    <name evidence="10" type="ORF">PIL02S_02230</name>
</gene>
<dbReference type="EMBL" id="PRLG01000018">
    <property type="protein sequence ID" value="PYY29281.1"/>
    <property type="molecule type" value="Genomic_DNA"/>
</dbReference>
<keyword evidence="3" id="KW-1003">Cell membrane</keyword>
<evidence type="ECO:0000256" key="6">
    <source>
        <dbReference type="ARBA" id="ARBA00023136"/>
    </source>
</evidence>
<keyword evidence="5 7" id="KW-1133">Transmembrane helix</keyword>
<organism evidence="10 11">
    <name type="scientific">Paenibacillus illinoisensis</name>
    <dbReference type="NCBI Taxonomy" id="59845"/>
    <lineage>
        <taxon>Bacteria</taxon>
        <taxon>Bacillati</taxon>
        <taxon>Bacillota</taxon>
        <taxon>Bacilli</taxon>
        <taxon>Bacillales</taxon>
        <taxon>Paenibacillaceae</taxon>
        <taxon>Paenibacillus</taxon>
    </lineage>
</organism>